<evidence type="ECO:0000256" key="9">
    <source>
        <dbReference type="ARBA" id="ARBA00023316"/>
    </source>
</evidence>
<evidence type="ECO:0000313" key="13">
    <source>
        <dbReference type="EMBL" id="PQJ97441.1"/>
    </source>
</evidence>
<dbReference type="SUPFAM" id="SSF51445">
    <property type="entry name" value="(Trans)glycosidases"/>
    <property type="match status" value="1"/>
</dbReference>
<keyword evidence="2 11" id="KW-0963">Cytoplasm</keyword>
<dbReference type="GO" id="GO:0071555">
    <property type="term" value="P:cell wall organization"/>
    <property type="evidence" value="ECO:0007669"/>
    <property type="project" value="UniProtKB-KW"/>
</dbReference>
<evidence type="ECO:0000256" key="10">
    <source>
        <dbReference type="ARBA" id="ARBA00037880"/>
    </source>
</evidence>
<dbReference type="InterPro" id="IPR036962">
    <property type="entry name" value="Glyco_hydro_3_N_sf"/>
</dbReference>
<dbReference type="GO" id="GO:0005975">
    <property type="term" value="P:carbohydrate metabolic process"/>
    <property type="evidence" value="ECO:0007669"/>
    <property type="project" value="InterPro"/>
</dbReference>
<feature type="binding site" evidence="11">
    <location>
        <position position="138"/>
    </location>
    <ligand>
        <name>substrate</name>
    </ligand>
</feature>
<feature type="domain" description="Glycoside hydrolase family 3 N-terminal" evidence="12">
    <location>
        <begin position="14"/>
        <end position="301"/>
    </location>
</feature>
<dbReference type="UniPathway" id="UPA00544"/>
<evidence type="ECO:0000256" key="3">
    <source>
        <dbReference type="ARBA" id="ARBA00022618"/>
    </source>
</evidence>
<evidence type="ECO:0000313" key="14">
    <source>
        <dbReference type="Proteomes" id="UP000239936"/>
    </source>
</evidence>
<feature type="binding site" evidence="11">
    <location>
        <position position="64"/>
    </location>
    <ligand>
        <name>substrate</name>
    </ligand>
</feature>
<keyword evidence="7 11" id="KW-0326">Glycosidase</keyword>
<dbReference type="Gene3D" id="3.20.20.300">
    <property type="entry name" value="Glycoside hydrolase, family 3, N-terminal domain"/>
    <property type="match status" value="1"/>
</dbReference>
<feature type="active site" description="Nucleophile" evidence="11">
    <location>
        <position position="252"/>
    </location>
</feature>
<dbReference type="InterPro" id="IPR001764">
    <property type="entry name" value="Glyco_hydro_3_N"/>
</dbReference>
<dbReference type="InterPro" id="IPR022956">
    <property type="entry name" value="Beta_hexosaminidase_bac"/>
</dbReference>
<keyword evidence="14" id="KW-1185">Reference proteome</keyword>
<accession>A0A2S7XVG3</accession>
<dbReference type="NCBIfam" id="NF003740">
    <property type="entry name" value="PRK05337.1"/>
    <property type="match status" value="1"/>
</dbReference>
<dbReference type="PANTHER" id="PTHR30480">
    <property type="entry name" value="BETA-HEXOSAMINIDASE-RELATED"/>
    <property type="match status" value="1"/>
</dbReference>
<dbReference type="GO" id="GO:0005737">
    <property type="term" value="C:cytoplasm"/>
    <property type="evidence" value="ECO:0007669"/>
    <property type="project" value="UniProtKB-SubCell"/>
</dbReference>
<feature type="binding site" evidence="11">
    <location>
        <position position="72"/>
    </location>
    <ligand>
        <name>substrate</name>
    </ligand>
</feature>
<dbReference type="PROSITE" id="PS00775">
    <property type="entry name" value="GLYCOSYL_HYDROL_F3"/>
    <property type="match status" value="1"/>
</dbReference>
<evidence type="ECO:0000256" key="2">
    <source>
        <dbReference type="ARBA" id="ARBA00022490"/>
    </source>
</evidence>
<reference evidence="13 14" key="1">
    <citation type="submission" date="2018-01" db="EMBL/GenBank/DDBJ databases">
        <title>The complete genome sequence of Chromatium okenii LaCa, a purple sulfur bacterium with a turbulent life.</title>
        <authorList>
            <person name="Luedin S.M."/>
            <person name="Liechti N."/>
            <person name="Storelli N."/>
            <person name="Danza F."/>
            <person name="Wittwer M."/>
            <person name="Pothier J.F."/>
            <person name="Tonolla M.A."/>
        </authorList>
    </citation>
    <scope>NUCLEOTIDE SEQUENCE [LARGE SCALE GENOMIC DNA]</scope>
    <source>
        <strain evidence="13 14">LaCa</strain>
    </source>
</reference>
<comment type="pathway">
    <text evidence="10 11">Cell wall biogenesis; peptidoglycan recycling.</text>
</comment>
<dbReference type="InterPro" id="IPR019800">
    <property type="entry name" value="Glyco_hydro_3_AS"/>
</dbReference>
<dbReference type="GO" id="GO:0009252">
    <property type="term" value="P:peptidoglycan biosynthetic process"/>
    <property type="evidence" value="ECO:0007669"/>
    <property type="project" value="UniProtKB-KW"/>
</dbReference>
<evidence type="ECO:0000256" key="4">
    <source>
        <dbReference type="ARBA" id="ARBA00022801"/>
    </source>
</evidence>
<gene>
    <name evidence="11" type="primary">nagZ</name>
    <name evidence="13" type="ORF">CXB77_02590</name>
</gene>
<sequence>MLLGPIMLDCAGTALTAEDRDLLRHPAVGGVILFARNYTDPAQLAALTAEITALRDPPLLIAVDQEGGRVQRFRDGFTRLPAVGQFGAMYAADPTIAGQICEAAGWLMATELRALGVDFSFAPVLDLNRGISQVIGDRGFSAHPAAVTALALAWQRGVQRAGMIAVGKHFPGHGGVAADSHTELPTDSRSLAAIEQDDLEPFRQLIANGLAAIMPAHVIYSQIDAQPAGFSIIWLQRILRERLGFQGVIFSDDLNMAAAAAGGDHVERAQAALLAGCDMLLICNNRPAAIRIVDALAVTSAPLTSQRLSALRGAPAAMNWAQLPENSDWQRARQWLAQLDSTHLETC</sequence>
<proteinExistence type="inferred from homology"/>
<dbReference type="Proteomes" id="UP000239936">
    <property type="component" value="Unassembled WGS sequence"/>
</dbReference>
<comment type="catalytic activity">
    <reaction evidence="1 11">
        <text>Hydrolysis of terminal non-reducing N-acetyl-D-hexosamine residues in N-acetyl-beta-D-hexosaminides.</text>
        <dbReference type="EC" id="3.2.1.52"/>
    </reaction>
</comment>
<dbReference type="EMBL" id="PPGH01000013">
    <property type="protein sequence ID" value="PQJ97441.1"/>
    <property type="molecule type" value="Genomic_DNA"/>
</dbReference>
<evidence type="ECO:0000259" key="12">
    <source>
        <dbReference type="Pfam" id="PF00933"/>
    </source>
</evidence>
<evidence type="ECO:0000256" key="11">
    <source>
        <dbReference type="HAMAP-Rule" id="MF_00364"/>
    </source>
</evidence>
<comment type="function">
    <text evidence="11">Plays a role in peptidoglycan recycling by cleaving the terminal beta-1,4-linked N-acetylglucosamine (GlcNAc) from peptide-linked peptidoglycan fragments, giving rise to free GlcNAc, anhydro-N-acetylmuramic acid and anhydro-N-acetylmuramic acid-linked peptides.</text>
</comment>
<dbReference type="GO" id="GO:0008360">
    <property type="term" value="P:regulation of cell shape"/>
    <property type="evidence" value="ECO:0007669"/>
    <property type="project" value="UniProtKB-KW"/>
</dbReference>
<keyword evidence="6 11" id="KW-0573">Peptidoglycan synthesis</keyword>
<dbReference type="PANTHER" id="PTHR30480:SF13">
    <property type="entry name" value="BETA-HEXOSAMINIDASE"/>
    <property type="match status" value="1"/>
</dbReference>
<keyword evidence="9 11" id="KW-0961">Cell wall biogenesis/degradation</keyword>
<dbReference type="GO" id="GO:0004563">
    <property type="term" value="F:beta-N-acetylhexosaminidase activity"/>
    <property type="evidence" value="ECO:0007669"/>
    <property type="project" value="UniProtKB-UniRule"/>
</dbReference>
<keyword evidence="8 11" id="KW-0131">Cell cycle</keyword>
<dbReference type="GO" id="GO:0051301">
    <property type="term" value="P:cell division"/>
    <property type="evidence" value="ECO:0007669"/>
    <property type="project" value="UniProtKB-KW"/>
</dbReference>
<keyword evidence="5 11" id="KW-0133">Cell shape</keyword>
<keyword evidence="3 11" id="KW-0132">Cell division</keyword>
<dbReference type="Pfam" id="PF00933">
    <property type="entry name" value="Glyco_hydro_3"/>
    <property type="match status" value="1"/>
</dbReference>
<feature type="site" description="Important for catalytic activity" evidence="11">
    <location>
        <position position="179"/>
    </location>
</feature>
<keyword evidence="4 11" id="KW-0378">Hydrolase</keyword>
<dbReference type="EC" id="3.2.1.52" evidence="11"/>
<comment type="caution">
    <text evidence="13">The sequence shown here is derived from an EMBL/GenBank/DDBJ whole genome shotgun (WGS) entry which is preliminary data.</text>
</comment>
<dbReference type="AlphaFoldDB" id="A0A2S7XVG3"/>
<organism evidence="13 14">
    <name type="scientific">Chromatium okenii</name>
    <dbReference type="NCBI Taxonomy" id="61644"/>
    <lineage>
        <taxon>Bacteria</taxon>
        <taxon>Pseudomonadati</taxon>
        <taxon>Pseudomonadota</taxon>
        <taxon>Gammaproteobacteria</taxon>
        <taxon>Chromatiales</taxon>
        <taxon>Chromatiaceae</taxon>
        <taxon>Chromatium</taxon>
    </lineage>
</organism>
<comment type="similarity">
    <text evidence="11">Belongs to the glycosyl hydrolase 3 family. NagZ subfamily.</text>
</comment>
<protein>
    <recommendedName>
        <fullName evidence="11">Beta-hexosaminidase</fullName>
        <ecNumber evidence="11">3.2.1.52</ecNumber>
    </recommendedName>
    <alternativeName>
        <fullName evidence="11">Beta-N-acetylhexosaminidase</fullName>
    </alternativeName>
    <alternativeName>
        <fullName evidence="11">N-acetyl-beta-glucosaminidase</fullName>
    </alternativeName>
</protein>
<evidence type="ECO:0000256" key="5">
    <source>
        <dbReference type="ARBA" id="ARBA00022960"/>
    </source>
</evidence>
<evidence type="ECO:0000256" key="8">
    <source>
        <dbReference type="ARBA" id="ARBA00023306"/>
    </source>
</evidence>
<name>A0A2S7XVG3_9GAMM</name>
<evidence type="ECO:0000256" key="1">
    <source>
        <dbReference type="ARBA" id="ARBA00001231"/>
    </source>
</evidence>
<dbReference type="RefSeq" id="WP_105072698.1">
    <property type="nucleotide sequence ID" value="NZ_PPGH01000013.1"/>
</dbReference>
<dbReference type="FunFam" id="3.20.20.300:FF:000001">
    <property type="entry name" value="Beta-hexosaminidase"/>
    <property type="match status" value="1"/>
</dbReference>
<dbReference type="InterPro" id="IPR017853">
    <property type="entry name" value="GH"/>
</dbReference>
<feature type="binding site" evidence="11">
    <location>
        <begin position="168"/>
        <end position="169"/>
    </location>
    <ligand>
        <name>substrate</name>
    </ligand>
</feature>
<dbReference type="GO" id="GO:0009254">
    <property type="term" value="P:peptidoglycan turnover"/>
    <property type="evidence" value="ECO:0007669"/>
    <property type="project" value="UniProtKB-UniRule"/>
</dbReference>
<comment type="subcellular location">
    <subcellularLocation>
        <location evidence="11">Cytoplasm</location>
    </subcellularLocation>
</comment>
<dbReference type="OrthoDB" id="9786661at2"/>
<dbReference type="InterPro" id="IPR050226">
    <property type="entry name" value="NagZ_Beta-hexosaminidase"/>
</dbReference>
<evidence type="ECO:0000256" key="6">
    <source>
        <dbReference type="ARBA" id="ARBA00022984"/>
    </source>
</evidence>
<feature type="active site" description="Proton donor/acceptor" evidence="11">
    <location>
        <position position="181"/>
    </location>
</feature>
<evidence type="ECO:0000256" key="7">
    <source>
        <dbReference type="ARBA" id="ARBA00023295"/>
    </source>
</evidence>
<dbReference type="HAMAP" id="MF_00364">
    <property type="entry name" value="NagZ"/>
    <property type="match status" value="1"/>
</dbReference>